<dbReference type="EMBL" id="KN838697">
    <property type="protein sequence ID" value="KIJ97308.1"/>
    <property type="molecule type" value="Genomic_DNA"/>
</dbReference>
<sequence>MVQRPKDLMLGSEAEALHQRSVQRWSTLDHWRRLCRALLIRESSHPIPASNMQPVSLSRVANTFAHRPYIPSNGKPLPPSVVTSSSSRCLCEPLIRELSPQTIWI</sequence>
<proteinExistence type="predicted"/>
<dbReference type="HOGENOM" id="CLU_2237016_0_0_1"/>
<reference evidence="2" key="2">
    <citation type="submission" date="2015-01" db="EMBL/GenBank/DDBJ databases">
        <title>Evolutionary Origins and Diversification of the Mycorrhizal Mutualists.</title>
        <authorList>
            <consortium name="DOE Joint Genome Institute"/>
            <consortium name="Mycorrhizal Genomics Consortium"/>
            <person name="Kohler A."/>
            <person name="Kuo A."/>
            <person name="Nagy L.G."/>
            <person name="Floudas D."/>
            <person name="Copeland A."/>
            <person name="Barry K.W."/>
            <person name="Cichocki N."/>
            <person name="Veneault-Fourrey C."/>
            <person name="LaButti K."/>
            <person name="Lindquist E.A."/>
            <person name="Lipzen A."/>
            <person name="Lundell T."/>
            <person name="Morin E."/>
            <person name="Murat C."/>
            <person name="Riley R."/>
            <person name="Ohm R."/>
            <person name="Sun H."/>
            <person name="Tunlid A."/>
            <person name="Henrissat B."/>
            <person name="Grigoriev I.V."/>
            <person name="Hibbett D.S."/>
            <person name="Martin F."/>
        </authorList>
    </citation>
    <scope>NUCLEOTIDE SEQUENCE [LARGE SCALE GENOMIC DNA]</scope>
    <source>
        <strain evidence="2">LaAM-08-1</strain>
    </source>
</reference>
<reference evidence="1 2" key="1">
    <citation type="submission" date="2014-04" db="EMBL/GenBank/DDBJ databases">
        <authorList>
            <consortium name="DOE Joint Genome Institute"/>
            <person name="Kuo A."/>
            <person name="Kohler A."/>
            <person name="Nagy L.G."/>
            <person name="Floudas D."/>
            <person name="Copeland A."/>
            <person name="Barry K.W."/>
            <person name="Cichocki N."/>
            <person name="Veneault-Fourrey C."/>
            <person name="LaButti K."/>
            <person name="Lindquist E.A."/>
            <person name="Lipzen A."/>
            <person name="Lundell T."/>
            <person name="Morin E."/>
            <person name="Murat C."/>
            <person name="Sun H."/>
            <person name="Tunlid A."/>
            <person name="Henrissat B."/>
            <person name="Grigoriev I.V."/>
            <person name="Hibbett D.S."/>
            <person name="Martin F."/>
            <person name="Nordberg H.P."/>
            <person name="Cantor M.N."/>
            <person name="Hua S.X."/>
        </authorList>
    </citation>
    <scope>NUCLEOTIDE SEQUENCE [LARGE SCALE GENOMIC DNA]</scope>
    <source>
        <strain evidence="1 2">LaAM-08-1</strain>
    </source>
</reference>
<evidence type="ECO:0000313" key="1">
    <source>
        <dbReference type="EMBL" id="KIJ97308.1"/>
    </source>
</evidence>
<dbReference type="Proteomes" id="UP000054477">
    <property type="component" value="Unassembled WGS sequence"/>
</dbReference>
<evidence type="ECO:0000313" key="2">
    <source>
        <dbReference type="Proteomes" id="UP000054477"/>
    </source>
</evidence>
<name>A0A0C9X7G0_9AGAR</name>
<protein>
    <submittedName>
        <fullName evidence="1">Uncharacterized protein</fullName>
    </submittedName>
</protein>
<gene>
    <name evidence="1" type="ORF">K443DRAFT_255770</name>
</gene>
<organism evidence="1 2">
    <name type="scientific">Laccaria amethystina LaAM-08-1</name>
    <dbReference type="NCBI Taxonomy" id="1095629"/>
    <lineage>
        <taxon>Eukaryota</taxon>
        <taxon>Fungi</taxon>
        <taxon>Dikarya</taxon>
        <taxon>Basidiomycota</taxon>
        <taxon>Agaricomycotina</taxon>
        <taxon>Agaricomycetes</taxon>
        <taxon>Agaricomycetidae</taxon>
        <taxon>Agaricales</taxon>
        <taxon>Agaricineae</taxon>
        <taxon>Hydnangiaceae</taxon>
        <taxon>Laccaria</taxon>
    </lineage>
</organism>
<keyword evidence="2" id="KW-1185">Reference proteome</keyword>
<dbReference type="AlphaFoldDB" id="A0A0C9X7G0"/>
<accession>A0A0C9X7G0</accession>